<evidence type="ECO:0000313" key="3">
    <source>
        <dbReference type="EMBL" id="CRG85054.1"/>
    </source>
</evidence>
<dbReference type="OrthoDB" id="4739136at2759"/>
<sequence>MNAAKATQPYAQMQANSVKAQNTSTSQQQKNESLIYMLRRPPHVDPDAPPNHQMVFLWPDNEISIRQVLGVELEALDFLRLQYKCYIHLSEESEDVICVSGSEEETLQQAITHLETKWHELITSSTIKSKLYLLDLPVGDGKVRTISTKTSKGFTWPCFQLNSNEAEHNDPGFWSEGSRSENDSRLLSEVKRSLCCVPLIQGALAMRVSFGTFVFTQYRVPRDEKGYSVAEFREMISHEMTKGQLMPGFELDLENFMRRISDASHLFDMQKRSALSFSGKSLRHIVSVEFDSIDNEYLRLEVGFKAVGGRHERTKSRWIQSQAQGKFAENTPLLQAVMLGVLNADWQFEIKERKVLSAQQKSLAMNEFEHQVRFRDGVMQESLLAEPKRRAMLPDGFPVKRLIEKAALQYRIKGTEYVLEIARYDVYVKQSNAGASNMSFELPSSSWGLTVHGVNWEENLTKLAGTKEVQQMGFNSVLDPFFSPKIEYGNKAGFQGFVNVVKEVARVLDKAGVAEQRST</sequence>
<evidence type="ECO:0000259" key="2">
    <source>
        <dbReference type="Pfam" id="PF25482"/>
    </source>
</evidence>
<dbReference type="STRING" id="28573.A0A0U1LP87"/>
<evidence type="ECO:0000313" key="4">
    <source>
        <dbReference type="Proteomes" id="UP000054383"/>
    </source>
</evidence>
<accession>A0A0U1LP87</accession>
<keyword evidence="4" id="KW-1185">Reference proteome</keyword>
<dbReference type="EMBL" id="CVMT01000002">
    <property type="protein sequence ID" value="CRG85054.1"/>
    <property type="molecule type" value="Genomic_DNA"/>
</dbReference>
<dbReference type="Proteomes" id="UP000054383">
    <property type="component" value="Unassembled WGS sequence"/>
</dbReference>
<gene>
    <name evidence="3" type="ORF">PISL3812_02199</name>
</gene>
<feature type="domain" description="DUF7905" evidence="2">
    <location>
        <begin position="179"/>
        <end position="462"/>
    </location>
</feature>
<dbReference type="AlphaFoldDB" id="A0A0U1LP87"/>
<dbReference type="InterPro" id="IPR019825">
    <property type="entry name" value="Lectin_legB_Mn/Ca_BS"/>
</dbReference>
<feature type="compositionally biased region" description="Polar residues" evidence="1">
    <location>
        <begin position="9"/>
        <end position="26"/>
    </location>
</feature>
<dbReference type="OMA" id="WDNMLGQ"/>
<name>A0A0U1LP87_TALIS</name>
<dbReference type="Pfam" id="PF25482">
    <property type="entry name" value="DUF7905"/>
    <property type="match status" value="1"/>
</dbReference>
<proteinExistence type="predicted"/>
<organism evidence="3 4">
    <name type="scientific">Talaromyces islandicus</name>
    <name type="common">Penicillium islandicum</name>
    <dbReference type="NCBI Taxonomy" id="28573"/>
    <lineage>
        <taxon>Eukaryota</taxon>
        <taxon>Fungi</taxon>
        <taxon>Dikarya</taxon>
        <taxon>Ascomycota</taxon>
        <taxon>Pezizomycotina</taxon>
        <taxon>Eurotiomycetes</taxon>
        <taxon>Eurotiomycetidae</taxon>
        <taxon>Eurotiales</taxon>
        <taxon>Trichocomaceae</taxon>
        <taxon>Talaromyces</taxon>
        <taxon>Talaromyces sect. Islandici</taxon>
    </lineage>
</organism>
<reference evidence="3 4" key="1">
    <citation type="submission" date="2015-04" db="EMBL/GenBank/DDBJ databases">
        <authorList>
            <person name="Syromyatnikov M.Y."/>
            <person name="Popov V.N."/>
        </authorList>
    </citation>
    <scope>NUCLEOTIDE SEQUENCE [LARGE SCALE GENOMIC DNA]</scope>
    <source>
        <strain evidence="3">WF-38-12</strain>
    </source>
</reference>
<feature type="region of interest" description="Disordered" evidence="1">
    <location>
        <begin position="1"/>
        <end position="26"/>
    </location>
</feature>
<protein>
    <submittedName>
        <fullName evidence="3">Ninein-like protein</fullName>
    </submittedName>
</protein>
<evidence type="ECO:0000256" key="1">
    <source>
        <dbReference type="SAM" id="MobiDB-lite"/>
    </source>
</evidence>
<dbReference type="PROSITE" id="PS00307">
    <property type="entry name" value="LECTIN_LEGUME_BETA"/>
    <property type="match status" value="1"/>
</dbReference>
<dbReference type="InterPro" id="IPR057227">
    <property type="entry name" value="DUF7905"/>
</dbReference>